<dbReference type="EMBL" id="BK015374">
    <property type="protein sequence ID" value="DAE03824.1"/>
    <property type="molecule type" value="Genomic_DNA"/>
</dbReference>
<feature type="transmembrane region" description="Helical" evidence="1">
    <location>
        <begin position="14"/>
        <end position="38"/>
    </location>
</feature>
<keyword evidence="1" id="KW-0812">Transmembrane</keyword>
<evidence type="ECO:0000313" key="2">
    <source>
        <dbReference type="EMBL" id="DAE03824.1"/>
    </source>
</evidence>
<evidence type="ECO:0000256" key="1">
    <source>
        <dbReference type="SAM" id="Phobius"/>
    </source>
</evidence>
<protein>
    <submittedName>
        <fullName evidence="2">Uncharacterized protein</fullName>
    </submittedName>
</protein>
<sequence length="40" mass="4982">MLFFLQPPVFISKYFIIIIAYIFLFYNILQIYCIFYFLCV</sequence>
<reference evidence="2" key="1">
    <citation type="journal article" date="2021" name="Proc. Natl. Acad. Sci. U.S.A.">
        <title>A Catalog of Tens of Thousands of Viruses from Human Metagenomes Reveals Hidden Associations with Chronic Diseases.</title>
        <authorList>
            <person name="Tisza M.J."/>
            <person name="Buck C.B."/>
        </authorList>
    </citation>
    <scope>NUCLEOTIDE SEQUENCE</scope>
    <source>
        <strain evidence="2">Ct2Pw37</strain>
    </source>
</reference>
<keyword evidence="1" id="KW-1133">Transmembrane helix</keyword>
<proteinExistence type="predicted"/>
<keyword evidence="1" id="KW-0472">Membrane</keyword>
<organism evidence="2">
    <name type="scientific">Myoviridae sp. ct2Pw37</name>
    <dbReference type="NCBI Taxonomy" id="2825021"/>
    <lineage>
        <taxon>Viruses</taxon>
        <taxon>Duplodnaviria</taxon>
        <taxon>Heunggongvirae</taxon>
        <taxon>Uroviricota</taxon>
        <taxon>Caudoviricetes</taxon>
    </lineage>
</organism>
<accession>A0A8S5PAW9</accession>
<name>A0A8S5PAW9_9CAUD</name>